<sequence length="225" mass="25358">MIPPDTSSTLIAFRYICPQRQTLGLFHCWHRLTKRKYMLNFCVFCGSALGNNTIYQQETEKLIRYLVEKEAGIVYGGGKVGLMGLVADTALQHGGSVTGVMPVQLVEKEIAHPKLTELVITADMHERKAKMAELSDVFIALPGGAGTLEEIIEQWTWAQLGIHHKPCILFNVNGYYDEYITFVNKVVNEGFMKKEYLDMLIVSDSPETVLDKALSYQPPKAKWDK</sequence>
<comment type="catalytic activity">
    <reaction evidence="1">
        <text>AMP + H2O = D-ribose 5-phosphate + adenine</text>
        <dbReference type="Rhea" id="RHEA:20129"/>
        <dbReference type="ChEBI" id="CHEBI:15377"/>
        <dbReference type="ChEBI" id="CHEBI:16708"/>
        <dbReference type="ChEBI" id="CHEBI:78346"/>
        <dbReference type="ChEBI" id="CHEBI:456215"/>
        <dbReference type="EC" id="3.2.2.4"/>
    </reaction>
</comment>
<keyword evidence="3" id="KW-0378">Hydrolase</keyword>
<dbReference type="NCBIfam" id="TIGR00730">
    <property type="entry name" value="Rossman fold protein, TIGR00730 family"/>
    <property type="match status" value="1"/>
</dbReference>
<dbReference type="HOGENOM" id="CLU_058336_4_2_6"/>
<accession>E0SFE6</accession>
<organism evidence="4 5">
    <name type="scientific">Dickeya dadantii (strain 3937)</name>
    <name type="common">Erwinia chrysanthemi (strain 3937)</name>
    <dbReference type="NCBI Taxonomy" id="198628"/>
    <lineage>
        <taxon>Bacteria</taxon>
        <taxon>Pseudomonadati</taxon>
        <taxon>Pseudomonadota</taxon>
        <taxon>Gammaproteobacteria</taxon>
        <taxon>Enterobacterales</taxon>
        <taxon>Pectobacteriaceae</taxon>
        <taxon>Dickeya</taxon>
    </lineage>
</organism>
<keyword evidence="3" id="KW-0203">Cytokinin biosynthesis</keyword>
<dbReference type="eggNOG" id="COG1611">
    <property type="taxonomic scope" value="Bacteria"/>
</dbReference>
<dbReference type="GO" id="GO:0005829">
    <property type="term" value="C:cytosol"/>
    <property type="evidence" value="ECO:0007669"/>
    <property type="project" value="TreeGrafter"/>
</dbReference>
<proteinExistence type="inferred from homology"/>
<dbReference type="GO" id="GO:0009691">
    <property type="term" value="P:cytokinin biosynthetic process"/>
    <property type="evidence" value="ECO:0007669"/>
    <property type="project" value="UniProtKB-UniRule"/>
</dbReference>
<dbReference type="Proteomes" id="UP000006859">
    <property type="component" value="Chromosome"/>
</dbReference>
<evidence type="ECO:0000256" key="2">
    <source>
        <dbReference type="ARBA" id="ARBA00006763"/>
    </source>
</evidence>
<dbReference type="Gene3D" id="3.40.50.450">
    <property type="match status" value="1"/>
</dbReference>
<keyword evidence="5" id="KW-1185">Reference proteome</keyword>
<evidence type="ECO:0000256" key="3">
    <source>
        <dbReference type="RuleBase" id="RU363015"/>
    </source>
</evidence>
<dbReference type="SUPFAM" id="SSF102405">
    <property type="entry name" value="MCP/YpsA-like"/>
    <property type="match status" value="1"/>
</dbReference>
<name>E0SFE6_DICD3</name>
<reference evidence="4 5" key="1">
    <citation type="journal article" date="2011" name="J. Bacteriol.">
        <title>Genome sequence of the plant-pathogenic bacterium Dickeya dadantii 3937.</title>
        <authorList>
            <person name="Glasner J.D."/>
            <person name="Yang C.H."/>
            <person name="Reverchon S."/>
            <person name="Hugouvieux-Cotte-Pattat N."/>
            <person name="Condemine G."/>
            <person name="Bohin J.P."/>
            <person name="Van Gijsegem F."/>
            <person name="Yang S."/>
            <person name="Franza T."/>
            <person name="Expert D."/>
            <person name="Plunkett G. III"/>
            <person name="San Francisco M.J."/>
            <person name="Charkowski A.O."/>
            <person name="Py B."/>
            <person name="Bell K."/>
            <person name="Rauscher L."/>
            <person name="Rodriguez-Palenzuela P."/>
            <person name="Toussaint A."/>
            <person name="Holeva M.C."/>
            <person name="He S.Y."/>
            <person name="Douet V."/>
            <person name="Boccara M."/>
            <person name="Blanco C."/>
            <person name="Toth I."/>
            <person name="Anderson B.D."/>
            <person name="Biehl B.S."/>
            <person name="Mau B."/>
            <person name="Flynn S.M."/>
            <person name="Barras F."/>
            <person name="Lindeberg M."/>
            <person name="Birch P.R."/>
            <person name="Tsuyumu S."/>
            <person name="Shi X."/>
            <person name="Hibbing M."/>
            <person name="Yap M.N."/>
            <person name="Carpentier M."/>
            <person name="Dassa E."/>
            <person name="Umehara M."/>
            <person name="Kim J.F."/>
            <person name="Rusch M."/>
            <person name="Soni P."/>
            <person name="Mayhew G.F."/>
            <person name="Fouts D.E."/>
            <person name="Gill S.R."/>
            <person name="Blattner F.R."/>
            <person name="Keen N.T."/>
            <person name="Perna N.T."/>
        </authorList>
    </citation>
    <scope>NUCLEOTIDE SEQUENCE [LARGE SCALE GENOMIC DNA]</scope>
    <source>
        <strain evidence="4 5">3937</strain>
    </source>
</reference>
<dbReference type="InterPro" id="IPR005269">
    <property type="entry name" value="LOG"/>
</dbReference>
<dbReference type="KEGG" id="ddd:Dda3937_02625"/>
<gene>
    <name evidence="4" type="ordered locus">Dda3937_02625</name>
</gene>
<dbReference type="InterPro" id="IPR031100">
    <property type="entry name" value="LOG_fam"/>
</dbReference>
<comment type="similarity">
    <text evidence="2 3">Belongs to the LOG family.</text>
</comment>
<evidence type="ECO:0000313" key="4">
    <source>
        <dbReference type="EMBL" id="ADM99998.1"/>
    </source>
</evidence>
<dbReference type="EMBL" id="CP002038">
    <property type="protein sequence ID" value="ADM99998.1"/>
    <property type="molecule type" value="Genomic_DNA"/>
</dbReference>
<dbReference type="PANTHER" id="PTHR31223:SF70">
    <property type="entry name" value="LOG FAMILY PROTEIN YJL055W"/>
    <property type="match status" value="1"/>
</dbReference>
<protein>
    <recommendedName>
        <fullName evidence="3">Cytokinin riboside 5'-monophosphate phosphoribohydrolase</fullName>
        <ecNumber evidence="3">3.2.2.n1</ecNumber>
    </recommendedName>
</protein>
<dbReference type="AlphaFoldDB" id="E0SFE6"/>
<evidence type="ECO:0000313" key="5">
    <source>
        <dbReference type="Proteomes" id="UP000006859"/>
    </source>
</evidence>
<dbReference type="GO" id="GO:0008714">
    <property type="term" value="F:AMP nucleosidase activity"/>
    <property type="evidence" value="ECO:0007669"/>
    <property type="project" value="UniProtKB-EC"/>
</dbReference>
<dbReference type="PANTHER" id="PTHR31223">
    <property type="entry name" value="LOG FAMILY PROTEIN YJL055W"/>
    <property type="match status" value="1"/>
</dbReference>
<evidence type="ECO:0000256" key="1">
    <source>
        <dbReference type="ARBA" id="ARBA00000274"/>
    </source>
</evidence>
<dbReference type="Pfam" id="PF03641">
    <property type="entry name" value="Lysine_decarbox"/>
    <property type="match status" value="1"/>
</dbReference>
<dbReference type="EC" id="3.2.2.n1" evidence="3"/>